<protein>
    <submittedName>
        <fullName evidence="2">Uncharacterized protein</fullName>
    </submittedName>
</protein>
<feature type="region of interest" description="Disordered" evidence="1">
    <location>
        <begin position="520"/>
        <end position="547"/>
    </location>
</feature>
<feature type="compositionally biased region" description="Basic and acidic residues" evidence="1">
    <location>
        <begin position="593"/>
        <end position="603"/>
    </location>
</feature>
<feature type="region of interest" description="Disordered" evidence="1">
    <location>
        <begin position="581"/>
        <end position="603"/>
    </location>
</feature>
<proteinExistence type="predicted"/>
<feature type="compositionally biased region" description="Polar residues" evidence="1">
    <location>
        <begin position="175"/>
        <end position="186"/>
    </location>
</feature>
<organism evidence="2 3">
    <name type="scientific">Linnemannia gamsii</name>
    <dbReference type="NCBI Taxonomy" id="64522"/>
    <lineage>
        <taxon>Eukaryota</taxon>
        <taxon>Fungi</taxon>
        <taxon>Fungi incertae sedis</taxon>
        <taxon>Mucoromycota</taxon>
        <taxon>Mortierellomycotina</taxon>
        <taxon>Mortierellomycetes</taxon>
        <taxon>Mortierellales</taxon>
        <taxon>Mortierellaceae</taxon>
        <taxon>Linnemannia</taxon>
    </lineage>
</organism>
<feature type="compositionally biased region" description="Acidic residues" evidence="1">
    <location>
        <begin position="139"/>
        <end position="149"/>
    </location>
</feature>
<dbReference type="EMBL" id="JAAAIM010000699">
    <property type="protein sequence ID" value="KAG0285110.1"/>
    <property type="molecule type" value="Genomic_DNA"/>
</dbReference>
<evidence type="ECO:0000313" key="3">
    <source>
        <dbReference type="Proteomes" id="UP001194696"/>
    </source>
</evidence>
<comment type="caution">
    <text evidence="2">The sequence shown here is derived from an EMBL/GenBank/DDBJ whole genome shotgun (WGS) entry which is preliminary data.</text>
</comment>
<feature type="compositionally biased region" description="Polar residues" evidence="1">
    <location>
        <begin position="582"/>
        <end position="591"/>
    </location>
</feature>
<feature type="region of interest" description="Disordered" evidence="1">
    <location>
        <begin position="100"/>
        <end position="202"/>
    </location>
</feature>
<keyword evidence="3" id="KW-1185">Reference proteome</keyword>
<accession>A0ABQ7JUE9</accession>
<feature type="compositionally biased region" description="Basic and acidic residues" evidence="1">
    <location>
        <begin position="121"/>
        <end position="134"/>
    </location>
</feature>
<reference evidence="2 3" key="1">
    <citation type="journal article" date="2020" name="Fungal Divers.">
        <title>Resolving the Mortierellaceae phylogeny through synthesis of multi-gene phylogenetics and phylogenomics.</title>
        <authorList>
            <person name="Vandepol N."/>
            <person name="Liber J."/>
            <person name="Desiro A."/>
            <person name="Na H."/>
            <person name="Kennedy M."/>
            <person name="Barry K."/>
            <person name="Grigoriev I.V."/>
            <person name="Miller A.N."/>
            <person name="O'Donnell K."/>
            <person name="Stajich J.E."/>
            <person name="Bonito G."/>
        </authorList>
    </citation>
    <scope>NUCLEOTIDE SEQUENCE [LARGE SCALE GENOMIC DNA]</scope>
    <source>
        <strain evidence="2 3">AD045</strain>
    </source>
</reference>
<sequence>MSTHPRPLTIHDLFYKAFSSSRTAQDNDYQQYHILSFVGQVVHTIDSSRICRLATEQDQELTGYPLHPDALSVFKTHGDGSLPDQVVWLGPLQIATSNPVSPITQRVASGKDSTGRPTPPDNKDLKEPSNRDRVVVILDSDDEEEEEGQEPPATMDEYIPQPNISEQEDDDGASSCISWSDSNVSRSEAEDDPGTGESGKDTLPTTVVAVLLDSKSHHDGSSSVPPFNHGDIVEVTNTLMLQQEMTSSSVVSCVGIARTAFYRIPPTNQNMRTKLSDEQTPVRKRPTLAKESMPTIVPTCEKGSTTSMARKRFRSDTVVLDDDSDEDVLRMPESPKEKKRIRKVEQDIDNPSIPLLKPWSHQSFHSQVDPLEFLARPLSDKDIVDTQMSRPFADDTVDYISNLWCSLPIAPLSATIIPTTSPPSNGTTNSANGSDTITRHICRVHTIQRVQIRAVCDDCENDYKSQRCTFGCSSRKWRTQVQMECTIGDGTSVAELRLGSDQEAVMWTLLGLKESSRGSRGCEIGTGSTTTSVEGREGGDAVNAVDTRPADPHEALRNKVLRIVARRGDLTYKAGSAPDLLASSSSKSLRPNKTKEDEKAKAKVNEKTLDAILPQKGHVESIDQDQSQRATIEEKLWLDICTIRIRKQQSLVLYAATSISAAIGSTPSIPLSGEAVRRRAVLKKSWVQIQKWRTVETLIRQPLVLWAIAAEWIRPHSESKMLLSRLLQQQQ</sequence>
<feature type="compositionally biased region" description="Polar residues" evidence="1">
    <location>
        <begin position="100"/>
        <end position="116"/>
    </location>
</feature>
<dbReference type="Proteomes" id="UP001194696">
    <property type="component" value="Unassembled WGS sequence"/>
</dbReference>
<name>A0ABQ7JUE9_9FUNG</name>
<evidence type="ECO:0000256" key="1">
    <source>
        <dbReference type="SAM" id="MobiDB-lite"/>
    </source>
</evidence>
<gene>
    <name evidence="2" type="ORF">BGZ96_010562</name>
</gene>
<evidence type="ECO:0000313" key="2">
    <source>
        <dbReference type="EMBL" id="KAG0285110.1"/>
    </source>
</evidence>